<dbReference type="AlphaFoldDB" id="A0A564XV07"/>
<evidence type="ECO:0000313" key="1">
    <source>
        <dbReference type="EMBL" id="VUZ38579.1"/>
    </source>
</evidence>
<evidence type="ECO:0000313" key="2">
    <source>
        <dbReference type="Proteomes" id="UP000321570"/>
    </source>
</evidence>
<dbReference type="InterPro" id="IPR015915">
    <property type="entry name" value="Kelch-typ_b-propeller"/>
</dbReference>
<dbReference type="Gene3D" id="2.120.10.80">
    <property type="entry name" value="Kelch-type beta propeller"/>
    <property type="match status" value="1"/>
</dbReference>
<dbReference type="EMBL" id="CABIJS010000002">
    <property type="protein sequence ID" value="VUZ38579.1"/>
    <property type="molecule type" value="Genomic_DNA"/>
</dbReference>
<organism evidence="1 2">
    <name type="scientific">Hymenolepis diminuta</name>
    <name type="common">Rat tapeworm</name>
    <dbReference type="NCBI Taxonomy" id="6216"/>
    <lineage>
        <taxon>Eukaryota</taxon>
        <taxon>Metazoa</taxon>
        <taxon>Spiralia</taxon>
        <taxon>Lophotrochozoa</taxon>
        <taxon>Platyhelminthes</taxon>
        <taxon>Cestoda</taxon>
        <taxon>Eucestoda</taxon>
        <taxon>Cyclophyllidea</taxon>
        <taxon>Hymenolepididae</taxon>
        <taxon>Hymenolepis</taxon>
    </lineage>
</organism>
<accession>A0A564XV07</accession>
<proteinExistence type="predicted"/>
<dbReference type="SUPFAM" id="SSF117281">
    <property type="entry name" value="Kelch motif"/>
    <property type="match status" value="1"/>
</dbReference>
<reference evidence="1 2" key="1">
    <citation type="submission" date="2019-07" db="EMBL/GenBank/DDBJ databases">
        <authorList>
            <person name="Jastrzebski P J."/>
            <person name="Paukszto L."/>
            <person name="Jastrzebski P J."/>
        </authorList>
    </citation>
    <scope>NUCLEOTIDE SEQUENCE [LARGE SCALE GENOMIC DNA]</scope>
    <source>
        <strain evidence="1 2">WMS-il1</strain>
    </source>
</reference>
<name>A0A564XV07_HYMDI</name>
<dbReference type="Proteomes" id="UP000321570">
    <property type="component" value="Unassembled WGS sequence"/>
</dbReference>
<sequence length="106" mass="12195">MNEKHGGHPLAVYFQGRIYVVGYGENVDTMEMLDVAAGGQWTSLNFYPQRFSIKSMARVGNELFVNFFGTPGIYSIEMDSDSKRQLVKWRKRKFVSQMELLAVHLK</sequence>
<gene>
    <name evidence="1" type="ORF">WMSIL1_LOCUS44</name>
</gene>
<keyword evidence="2" id="KW-1185">Reference proteome</keyword>
<protein>
    <submittedName>
        <fullName evidence="1">Uncharacterized protein</fullName>
    </submittedName>
</protein>